<keyword evidence="3" id="KW-0732">Signal</keyword>
<evidence type="ECO:0000256" key="1">
    <source>
        <dbReference type="SAM" id="MobiDB-lite"/>
    </source>
</evidence>
<gene>
    <name evidence="5" type="ORF">TIS948_LOCUS23800</name>
</gene>
<evidence type="ECO:0000256" key="2">
    <source>
        <dbReference type="SAM" id="Phobius"/>
    </source>
</evidence>
<dbReference type="InterPro" id="IPR000998">
    <property type="entry name" value="MAM_dom"/>
</dbReference>
<dbReference type="AlphaFoldDB" id="A0A817WL17"/>
<dbReference type="PANTHER" id="PTHR23282">
    <property type="entry name" value="APICAL ENDOSOMAL GLYCOPROTEIN PRECURSOR"/>
    <property type="match status" value="1"/>
</dbReference>
<dbReference type="Proteomes" id="UP000663825">
    <property type="component" value="Unassembled WGS sequence"/>
</dbReference>
<dbReference type="InterPro" id="IPR013320">
    <property type="entry name" value="ConA-like_dom_sf"/>
</dbReference>
<evidence type="ECO:0000256" key="3">
    <source>
        <dbReference type="SAM" id="SignalP"/>
    </source>
</evidence>
<dbReference type="Pfam" id="PF00629">
    <property type="entry name" value="MAM"/>
    <property type="match status" value="2"/>
</dbReference>
<protein>
    <recommendedName>
        <fullName evidence="4">MAM domain-containing protein</fullName>
    </recommendedName>
</protein>
<keyword evidence="2" id="KW-1133">Transmembrane helix</keyword>
<dbReference type="EMBL" id="CAJNXB010004118">
    <property type="protein sequence ID" value="CAF3356970.1"/>
    <property type="molecule type" value="Genomic_DNA"/>
</dbReference>
<organism evidence="5 6">
    <name type="scientific">Rotaria socialis</name>
    <dbReference type="NCBI Taxonomy" id="392032"/>
    <lineage>
        <taxon>Eukaryota</taxon>
        <taxon>Metazoa</taxon>
        <taxon>Spiralia</taxon>
        <taxon>Gnathifera</taxon>
        <taxon>Rotifera</taxon>
        <taxon>Eurotatoria</taxon>
        <taxon>Bdelloidea</taxon>
        <taxon>Philodinida</taxon>
        <taxon>Philodinidae</taxon>
        <taxon>Rotaria</taxon>
    </lineage>
</organism>
<keyword evidence="2" id="KW-0812">Transmembrane</keyword>
<dbReference type="Gene3D" id="2.60.120.200">
    <property type="match status" value="2"/>
</dbReference>
<dbReference type="PROSITE" id="PS50060">
    <property type="entry name" value="MAM_2"/>
    <property type="match status" value="2"/>
</dbReference>
<evidence type="ECO:0000259" key="4">
    <source>
        <dbReference type="PROSITE" id="PS50060"/>
    </source>
</evidence>
<proteinExistence type="predicted"/>
<accession>A0A817WL17</accession>
<dbReference type="CDD" id="cd06263">
    <property type="entry name" value="MAM"/>
    <property type="match status" value="2"/>
</dbReference>
<dbReference type="PANTHER" id="PTHR23282:SF101">
    <property type="entry name" value="MAM DOMAIN-CONTAINING PROTEIN"/>
    <property type="match status" value="1"/>
</dbReference>
<feature type="signal peptide" evidence="3">
    <location>
        <begin position="1"/>
        <end position="22"/>
    </location>
</feature>
<evidence type="ECO:0000313" key="6">
    <source>
        <dbReference type="Proteomes" id="UP000663825"/>
    </source>
</evidence>
<name>A0A817WL17_9BILA</name>
<feature type="region of interest" description="Disordered" evidence="1">
    <location>
        <begin position="486"/>
        <end position="532"/>
    </location>
</feature>
<evidence type="ECO:0000313" key="5">
    <source>
        <dbReference type="EMBL" id="CAF3356970.1"/>
    </source>
</evidence>
<feature type="domain" description="MAM" evidence="4">
    <location>
        <begin position="196"/>
        <end position="425"/>
    </location>
</feature>
<feature type="domain" description="MAM" evidence="4">
    <location>
        <begin position="25"/>
        <end position="170"/>
    </location>
</feature>
<dbReference type="OrthoDB" id="412155at2759"/>
<comment type="caution">
    <text evidence="5">The sequence shown here is derived from an EMBL/GenBank/DDBJ whole genome shotgun (WGS) entry which is preliminary data.</text>
</comment>
<dbReference type="SUPFAM" id="SSF49899">
    <property type="entry name" value="Concanavalin A-like lectins/glucanases"/>
    <property type="match status" value="2"/>
</dbReference>
<feature type="transmembrane region" description="Helical" evidence="2">
    <location>
        <begin position="621"/>
        <end position="643"/>
    </location>
</feature>
<sequence length="688" mass="75210">MNIGNVLLGLCLFFAHKSRVVCFTVTCDFELSECGWELDSIWNIHPSGSTPDTASSGPTMDHTTGNGNYARFIARLLTASEQFGIMNISTCLEKPTTFSFWYFMHGSQLGTLGLMVNDQTLWEKTGRQGLPAWHQANVTLPMGADINIKFVANRTGSGRSSDIAIDDIVLQGEAISISTRTPRPISTTTPRTRYNASCDFDVNKELCGWKSDTNYGWKVIRQREVNSSIGPSSDYSSISMYYLKREVNSSIGPSSDYSSIMRSNVDNKLCQIPYDEKGPQYYCIINLNRNRCKGSDNKWIDCRDGGFLQIESGEFDQAGERSQFDSPILDALSDEGCVQFHYNIAGSDNDELNVYVEDYWSGRKSCMWHKNGSTVPNRWITAEAPLKLKKDEKYKIVFEARKGTTGGTGLVSLDHIIVSSKACSGTYPVEECPFEEVTTSTANIMITSDNPDMITTEMDTTVDTSTSTIFIETTVTTSTSIATTTTTTTSTTSTTSTTTTSTATSTTTTTTTTSTTSTTTTTATTTTTSTTSTTTTTSINITAFQSTIATTKVDASTTPTLTSENSDMISFSLSTSDLVTSEMFSTTTTSSTYVSTFATNNNTDIEGQESTTSPVSPKKSLFLPIFLGLLAVVLIILIVTGYIKRDALCERVARRSNTSETTATVYLDLSEPDGYVRFDNNRDRSSSA</sequence>
<dbReference type="InterPro" id="IPR051560">
    <property type="entry name" value="MAM_domain-containing"/>
</dbReference>
<keyword evidence="2" id="KW-0472">Membrane</keyword>
<dbReference type="SMART" id="SM00137">
    <property type="entry name" value="MAM"/>
    <property type="match status" value="2"/>
</dbReference>
<reference evidence="5" key="1">
    <citation type="submission" date="2021-02" db="EMBL/GenBank/DDBJ databases">
        <authorList>
            <person name="Nowell W R."/>
        </authorList>
    </citation>
    <scope>NUCLEOTIDE SEQUENCE</scope>
</reference>
<dbReference type="GO" id="GO:0016020">
    <property type="term" value="C:membrane"/>
    <property type="evidence" value="ECO:0007669"/>
    <property type="project" value="InterPro"/>
</dbReference>
<feature type="chain" id="PRO_5032317629" description="MAM domain-containing protein" evidence="3">
    <location>
        <begin position="23"/>
        <end position="688"/>
    </location>
</feature>